<feature type="domain" description="Glycosyl transferase family 1" evidence="1">
    <location>
        <begin position="184"/>
        <end position="310"/>
    </location>
</feature>
<dbReference type="RefSeq" id="WP_109214759.1">
    <property type="nucleotide sequence ID" value="NZ_JAQEGP010000005.1"/>
</dbReference>
<keyword evidence="3" id="KW-1185">Reference proteome</keyword>
<dbReference type="InterPro" id="IPR001296">
    <property type="entry name" value="Glyco_trans_1"/>
</dbReference>
<dbReference type="Gene3D" id="3.40.50.2000">
    <property type="entry name" value="Glycogen Phosphorylase B"/>
    <property type="match status" value="2"/>
</dbReference>
<dbReference type="GO" id="GO:0016757">
    <property type="term" value="F:glycosyltransferase activity"/>
    <property type="evidence" value="ECO:0007669"/>
    <property type="project" value="InterPro"/>
</dbReference>
<dbReference type="PANTHER" id="PTHR12526">
    <property type="entry name" value="GLYCOSYLTRANSFERASE"/>
    <property type="match status" value="1"/>
</dbReference>
<gene>
    <name evidence="2" type="ORF">LG34_02810</name>
</gene>
<protein>
    <submittedName>
        <fullName evidence="2">Glycosyl transferase family 4</fullName>
    </submittedName>
</protein>
<evidence type="ECO:0000259" key="1">
    <source>
        <dbReference type="Pfam" id="PF00534"/>
    </source>
</evidence>
<evidence type="ECO:0000313" key="2">
    <source>
        <dbReference type="EMBL" id="PWE87640.1"/>
    </source>
</evidence>
<dbReference type="EMBL" id="JRFU01000027">
    <property type="protein sequence ID" value="PWE87640.1"/>
    <property type="molecule type" value="Genomic_DNA"/>
</dbReference>
<keyword evidence="2" id="KW-0808">Transferase</keyword>
<dbReference type="CDD" id="cd03812">
    <property type="entry name" value="GT4_CapH-like"/>
    <property type="match status" value="1"/>
</dbReference>
<dbReference type="AlphaFoldDB" id="A0A2V1JRQ1"/>
<dbReference type="Proteomes" id="UP000245288">
    <property type="component" value="Unassembled WGS sequence"/>
</dbReference>
<comment type="caution">
    <text evidence="2">The sequence shown here is derived from an EMBL/GenBank/DDBJ whole genome shotgun (WGS) entry which is preliminary data.</text>
</comment>
<organism evidence="2 3">
    <name type="scientific">Eubacterium ramulus</name>
    <dbReference type="NCBI Taxonomy" id="39490"/>
    <lineage>
        <taxon>Bacteria</taxon>
        <taxon>Bacillati</taxon>
        <taxon>Bacillota</taxon>
        <taxon>Clostridia</taxon>
        <taxon>Eubacteriales</taxon>
        <taxon>Eubacteriaceae</taxon>
        <taxon>Eubacterium</taxon>
    </lineage>
</organism>
<sequence length="373" mass="43372">MYRVLVFGMTENPGGVESVIMNYYRCIDKTKIQFDFLCNFHEDAAYEDELTAMGGNVFHITARSENYGKYKKELKAFFKDSQGTYDAIWVNVCSLANIDYLIMAKKYGIPRRIIHSHNSQNMDSKLRGMLHERNKKRIDKFATDFWTCSEDAAKWFYEDRLLPKVVMIRNSISVDRMAFDEEKRRNYRKKLHCDERTWVIGNVGRLHFQKNQKFCLDIFQHFLKKYPNACLVLIGQGEDETDLKMLTARYGISEKVYFAGKQTDICGWLSAFDTFLFPSKFEGLPIAALEAQANGVPMLASAKVIPQEVKINSNFVFLDLDEGAEVWSEHLSQMQKTAKRLDVSEVKQNFTEKGYNIETETVKLEKLFLKDVR</sequence>
<dbReference type="Pfam" id="PF00534">
    <property type="entry name" value="Glycos_transf_1"/>
    <property type="match status" value="1"/>
</dbReference>
<reference evidence="2 3" key="1">
    <citation type="submission" date="2014-09" db="EMBL/GenBank/DDBJ databases">
        <title>Butyrate-producing bacteria isolated from human gut.</title>
        <authorList>
            <person name="Zhang Q."/>
            <person name="Zhao L."/>
        </authorList>
    </citation>
    <scope>NUCLEOTIDE SEQUENCE [LARGE SCALE GENOMIC DNA]</scope>
    <source>
        <strain evidence="2 3">21</strain>
    </source>
</reference>
<accession>A0A2V1JRQ1</accession>
<proteinExistence type="predicted"/>
<dbReference type="OrthoDB" id="9806653at2"/>
<dbReference type="SUPFAM" id="SSF53756">
    <property type="entry name" value="UDP-Glycosyltransferase/glycogen phosphorylase"/>
    <property type="match status" value="1"/>
</dbReference>
<name>A0A2V1JRQ1_EUBRA</name>
<evidence type="ECO:0000313" key="3">
    <source>
        <dbReference type="Proteomes" id="UP000245288"/>
    </source>
</evidence>